<dbReference type="AlphaFoldDB" id="A0A9D4KAD5"/>
<name>A0A9D4KAD5_DREPO</name>
<evidence type="ECO:0000313" key="2">
    <source>
        <dbReference type="Proteomes" id="UP000828390"/>
    </source>
</evidence>
<keyword evidence="2" id="KW-1185">Reference proteome</keyword>
<comment type="caution">
    <text evidence="1">The sequence shown here is derived from an EMBL/GenBank/DDBJ whole genome shotgun (WGS) entry which is preliminary data.</text>
</comment>
<evidence type="ECO:0000313" key="1">
    <source>
        <dbReference type="EMBL" id="KAH3835691.1"/>
    </source>
</evidence>
<dbReference type="Proteomes" id="UP000828390">
    <property type="component" value="Unassembled WGS sequence"/>
</dbReference>
<dbReference type="EMBL" id="JAIWYP010000004">
    <property type="protein sequence ID" value="KAH3835691.1"/>
    <property type="molecule type" value="Genomic_DNA"/>
</dbReference>
<gene>
    <name evidence="1" type="ORF">DPMN_109050</name>
</gene>
<proteinExistence type="predicted"/>
<sequence>MEIISDFPVRLPRHRDILTLPHNGQVHPLSKRLDLVAAVVSGRPSVVEDFHQRLQPSSWLPGEEELSNSMILHGGSGCLGVCAGKLLPLTHLKKLYFNTWSI</sequence>
<reference evidence="1" key="1">
    <citation type="journal article" date="2019" name="bioRxiv">
        <title>The Genome of the Zebra Mussel, Dreissena polymorpha: A Resource for Invasive Species Research.</title>
        <authorList>
            <person name="McCartney M.A."/>
            <person name="Auch B."/>
            <person name="Kono T."/>
            <person name="Mallez S."/>
            <person name="Zhang Y."/>
            <person name="Obille A."/>
            <person name="Becker A."/>
            <person name="Abrahante J.E."/>
            <person name="Garbe J."/>
            <person name="Badalamenti J.P."/>
            <person name="Herman A."/>
            <person name="Mangelson H."/>
            <person name="Liachko I."/>
            <person name="Sullivan S."/>
            <person name="Sone E.D."/>
            <person name="Koren S."/>
            <person name="Silverstein K.A.T."/>
            <person name="Beckman K.B."/>
            <person name="Gohl D.M."/>
        </authorList>
    </citation>
    <scope>NUCLEOTIDE SEQUENCE</scope>
    <source>
        <strain evidence="1">Duluth1</strain>
        <tissue evidence="1">Whole animal</tissue>
    </source>
</reference>
<accession>A0A9D4KAD5</accession>
<organism evidence="1 2">
    <name type="scientific">Dreissena polymorpha</name>
    <name type="common">Zebra mussel</name>
    <name type="synonym">Mytilus polymorpha</name>
    <dbReference type="NCBI Taxonomy" id="45954"/>
    <lineage>
        <taxon>Eukaryota</taxon>
        <taxon>Metazoa</taxon>
        <taxon>Spiralia</taxon>
        <taxon>Lophotrochozoa</taxon>
        <taxon>Mollusca</taxon>
        <taxon>Bivalvia</taxon>
        <taxon>Autobranchia</taxon>
        <taxon>Heteroconchia</taxon>
        <taxon>Euheterodonta</taxon>
        <taxon>Imparidentia</taxon>
        <taxon>Neoheterodontei</taxon>
        <taxon>Myida</taxon>
        <taxon>Dreissenoidea</taxon>
        <taxon>Dreissenidae</taxon>
        <taxon>Dreissena</taxon>
    </lineage>
</organism>
<protein>
    <submittedName>
        <fullName evidence="1">Uncharacterized protein</fullName>
    </submittedName>
</protein>
<reference evidence="1" key="2">
    <citation type="submission" date="2020-11" db="EMBL/GenBank/DDBJ databases">
        <authorList>
            <person name="McCartney M.A."/>
            <person name="Auch B."/>
            <person name="Kono T."/>
            <person name="Mallez S."/>
            <person name="Becker A."/>
            <person name="Gohl D.M."/>
            <person name="Silverstein K.A.T."/>
            <person name="Koren S."/>
            <person name="Bechman K.B."/>
            <person name="Herman A."/>
            <person name="Abrahante J.E."/>
            <person name="Garbe J."/>
        </authorList>
    </citation>
    <scope>NUCLEOTIDE SEQUENCE</scope>
    <source>
        <strain evidence="1">Duluth1</strain>
        <tissue evidence="1">Whole animal</tissue>
    </source>
</reference>